<comment type="caution">
    <text evidence="2">The sequence shown here is derived from an EMBL/GenBank/DDBJ whole genome shotgun (WGS) entry which is preliminary data.</text>
</comment>
<dbReference type="EMBL" id="JAKLTY010000001">
    <property type="protein sequence ID" value="MCG2625001.1"/>
    <property type="molecule type" value="Genomic_DNA"/>
</dbReference>
<sequence>MKICLIASLFVAGLAAPCWANEPACNGPEFQTFRTDFESAANANDKTRIVKLISFPVEYWSAEGKHDVQSGPVKSEAEFLQRYDTLFTPAMRKHLHTAKLLSLPDGRCALTWHDTNSEFTFEFRYAPESGFRAIGYEVGAY</sequence>
<evidence type="ECO:0000313" key="2">
    <source>
        <dbReference type="EMBL" id="MCG2625001.1"/>
    </source>
</evidence>
<feature type="signal peptide" evidence="1">
    <location>
        <begin position="1"/>
        <end position="20"/>
    </location>
</feature>
<evidence type="ECO:0000256" key="1">
    <source>
        <dbReference type="SAM" id="SignalP"/>
    </source>
</evidence>
<dbReference type="AlphaFoldDB" id="A0A9X1R3X3"/>
<protein>
    <submittedName>
        <fullName evidence="2">Uncharacterized protein</fullName>
    </submittedName>
</protein>
<accession>A0A9X1R3X3</accession>
<reference evidence="2" key="1">
    <citation type="submission" date="2022-01" db="EMBL/GenBank/DDBJ databases">
        <title>Genome sequnece data of strain Bradyrhizobium sp. nov.</title>
        <authorList>
            <person name="Zhang J."/>
        </authorList>
    </citation>
    <scope>NUCLEOTIDE SEQUENCE</scope>
    <source>
        <strain evidence="2">WYCCWR 13023</strain>
    </source>
</reference>
<proteinExistence type="predicted"/>
<name>A0A9X1R3X3_9BRAD</name>
<dbReference type="RefSeq" id="WP_237889350.1">
    <property type="nucleotide sequence ID" value="NZ_JAKLTY010000001.1"/>
</dbReference>
<gene>
    <name evidence="2" type="ORF">L6654_00080</name>
</gene>
<organism evidence="2 3">
    <name type="scientific">Bradyrhizobium zhengyangense</name>
    <dbReference type="NCBI Taxonomy" id="2911009"/>
    <lineage>
        <taxon>Bacteria</taxon>
        <taxon>Pseudomonadati</taxon>
        <taxon>Pseudomonadota</taxon>
        <taxon>Alphaproteobacteria</taxon>
        <taxon>Hyphomicrobiales</taxon>
        <taxon>Nitrobacteraceae</taxon>
        <taxon>Bradyrhizobium</taxon>
    </lineage>
</organism>
<evidence type="ECO:0000313" key="3">
    <source>
        <dbReference type="Proteomes" id="UP001139054"/>
    </source>
</evidence>
<keyword evidence="1" id="KW-0732">Signal</keyword>
<dbReference type="Proteomes" id="UP001139054">
    <property type="component" value="Unassembled WGS sequence"/>
</dbReference>
<feature type="chain" id="PRO_5040729165" evidence="1">
    <location>
        <begin position="21"/>
        <end position="141"/>
    </location>
</feature>